<evidence type="ECO:0000256" key="1">
    <source>
        <dbReference type="ARBA" id="ARBA00022729"/>
    </source>
</evidence>
<gene>
    <name evidence="3" type="ORF">JFN93_13435</name>
</gene>
<evidence type="ECO:0000313" key="4">
    <source>
        <dbReference type="Proteomes" id="UP000636888"/>
    </source>
</evidence>
<protein>
    <submittedName>
        <fullName evidence="3">CxxxxCH/CxxCH domain-containing protein</fullName>
    </submittedName>
</protein>
<feature type="signal peptide" evidence="2">
    <location>
        <begin position="1"/>
        <end position="20"/>
    </location>
</feature>
<dbReference type="PANTHER" id="PTHR35038">
    <property type="entry name" value="DISSIMILATORY SULFITE REDUCTASE SIRA"/>
    <property type="match status" value="1"/>
</dbReference>
<dbReference type="PANTHER" id="PTHR35038:SF6">
    <property type="entry name" value="SURFACE LOCALIZED DECAHEME CYTOCHROME C LIPOPROTEIN"/>
    <property type="match status" value="1"/>
</dbReference>
<dbReference type="InterPro" id="IPR051829">
    <property type="entry name" value="Multiheme_Cytochr_ET"/>
</dbReference>
<dbReference type="AlphaFoldDB" id="A0A8J7IZX3"/>
<dbReference type="InterPro" id="IPR010176">
    <property type="entry name" value="C4xCH_C2xCH_motif_GEOSU"/>
</dbReference>
<dbReference type="Proteomes" id="UP000636888">
    <property type="component" value="Unassembled WGS sequence"/>
</dbReference>
<dbReference type="EMBL" id="JAEMHM010000010">
    <property type="protein sequence ID" value="MBJ6725717.1"/>
    <property type="molecule type" value="Genomic_DNA"/>
</dbReference>
<dbReference type="Gene3D" id="1.10.1130.10">
    <property type="entry name" value="Flavocytochrome C3, Chain A"/>
    <property type="match status" value="1"/>
</dbReference>
<organism evidence="3 4">
    <name type="scientific">Geomesophilobacter sediminis</name>
    <dbReference type="NCBI Taxonomy" id="2798584"/>
    <lineage>
        <taxon>Bacteria</taxon>
        <taxon>Pseudomonadati</taxon>
        <taxon>Thermodesulfobacteriota</taxon>
        <taxon>Desulfuromonadia</taxon>
        <taxon>Geobacterales</taxon>
        <taxon>Geobacteraceae</taxon>
        <taxon>Geomesophilobacter</taxon>
    </lineage>
</organism>
<dbReference type="SUPFAM" id="SSF48695">
    <property type="entry name" value="Multiheme cytochromes"/>
    <property type="match status" value="5"/>
</dbReference>
<comment type="caution">
    <text evidence="3">The sequence shown here is derived from an EMBL/GenBank/DDBJ whole genome shotgun (WGS) entry which is preliminary data.</text>
</comment>
<dbReference type="RefSeq" id="WP_199384607.1">
    <property type="nucleotide sequence ID" value="NZ_JAEMHM010000010.1"/>
</dbReference>
<accession>A0A8J7IZX3</accession>
<evidence type="ECO:0000313" key="3">
    <source>
        <dbReference type="EMBL" id="MBJ6725717.1"/>
    </source>
</evidence>
<dbReference type="InterPro" id="IPR036280">
    <property type="entry name" value="Multihaem_cyt_sf"/>
</dbReference>
<feature type="chain" id="PRO_5035181801" evidence="2">
    <location>
        <begin position="21"/>
        <end position="1267"/>
    </location>
</feature>
<name>A0A8J7IZX3_9BACT</name>
<dbReference type="GO" id="GO:0016491">
    <property type="term" value="F:oxidoreductase activity"/>
    <property type="evidence" value="ECO:0007669"/>
    <property type="project" value="TreeGrafter"/>
</dbReference>
<dbReference type="Pfam" id="PF09698">
    <property type="entry name" value="GSu_C4xC__C2xCH"/>
    <property type="match status" value="2"/>
</dbReference>
<evidence type="ECO:0000256" key="2">
    <source>
        <dbReference type="SAM" id="SignalP"/>
    </source>
</evidence>
<reference evidence="3" key="1">
    <citation type="submission" date="2020-12" db="EMBL/GenBank/DDBJ databases">
        <title>Geomonas sp. Red875, isolated from river sediment.</title>
        <authorList>
            <person name="Xu Z."/>
            <person name="Zhang Z."/>
            <person name="Masuda Y."/>
            <person name="Itoh H."/>
            <person name="Senoo K."/>
        </authorList>
    </citation>
    <scope>NUCLEOTIDE SEQUENCE</scope>
    <source>
        <strain evidence="3">Red875</strain>
    </source>
</reference>
<keyword evidence="4" id="KW-1185">Reference proteome</keyword>
<dbReference type="NCBIfam" id="TIGR01904">
    <property type="entry name" value="GSu_C4xC__C2xCH"/>
    <property type="match status" value="2"/>
</dbReference>
<keyword evidence="1 2" id="KW-0732">Signal</keyword>
<sequence>MLRKILVIMLGCLLPVQANADSWFFQTQVRSGGGSMTSANKSGQRVGDGAIYRSYTSSGQFAVSVVPDGGYKIRNIVVNSTPLLSPAEEGTVSSWPTIYLTGGTDQTVTASFIASALKICPIDQSGNCASSVVGYHVTPSSVGGVTVGYKLSSPITFTYTPTSGYQITGIPGLPNDPTITHTNLAPGAGKAVKVTFPAGYVFSQDIDLQATAVNNTPFINQVMPQNAIVGAPVSLNVSTTNMTGVSYSWTYVSGPANTVSYQTVNGKIQTVVTPGPALTLSGATSAAPSFVAPSVPGQYKFTVQVKSDNNPAMVSLATVNVVASGISAAKNQCQFCHTANGIGGTQLFSNWSASAHKASSVTCAGCHAGAGTGGHPGSVTPASVSATTFTYNASGANFCVNCHSATIPAGYATSAHKANGVACASCHVSGPHNPAVAASVCGGCHYDNGGSVPNHLLDIGTTACTTCHNPHNLSAAGTAMPSVHYNNMTGAKYPASYVTSRASCADCHRSGTTNQTVRHQWYSSAHAAVTDAPFTEYDFKTRSGCVQCHTTTGFVAYSTGKVTAAWGDASDKTKEVITCRACHSDISNGTARVVQPVSPYSDLAWTNREAGASNLCFDCHSGRNTGNGIQAKVGSADFTNLAYLAPHYLSAGGTLNGKTGYSFGQTYSFYSTNSHRTIGMANFNNTGNDGQCVACHMPVENGVKNHYYQAVAKDANGTVTSVPTSAVCGNCHGATLTTGFLNGSKTGYANTLNILKLVLGQKGYAYTDNYPYFANTNWGSGQAGANNMGAAFNYKLLLAEPGAYAHNGAYARKLLVDSIDAVYHNGSVTGQINDAVTDLFNQGLIDQATVDSVTDYAKGGASCTSCHANTSGSHTTHIVTKSIGCVTCHSATAASNTALIPGTQKHANGVKDVVFAYEPIGSYASVTKTCSNVSCHSDGMGHYGDVVWGAKLTCKSCHPNLTGAHQAHIGSLLDSVGFYGYTSNNSTAAAYQFGCANCHPTDPASHQNGKVDVTLVADPAAGSLRAKNSPTAIISGVGQSGSGIAGTSGVSVTCSAAYCHSNGRVGGPLAYATSPDWYNAAAYTGDRCAMCHGNAPATGAHAAHAVGIHYNQITDASGNLILGHGDETQSTTINCDLCHSVTVTNFNNDNNATCGSCHVAGNPATGPKGTPTVDKTHHLNGTLEVAFKGINMVSKAQVRPLSFGQYSSIWTRTTYKAGAGSYDFSKQPLSSASFDATGKNCSNVACHNGKSPNWNAKLTCVDCHSTL</sequence>
<proteinExistence type="predicted"/>